<reference evidence="4 5" key="1">
    <citation type="submission" date="2018-05" db="EMBL/GenBank/DDBJ databases">
        <title>Genomic Encyclopedia of Archaeal and Bacterial Type Strains, Phase II (KMG-II): from individual species to whole genera.</title>
        <authorList>
            <person name="Goeker M."/>
        </authorList>
    </citation>
    <scope>NUCLEOTIDE SEQUENCE [LARGE SCALE GENOMIC DNA]</scope>
    <source>
        <strain evidence="4 5">DSM 22637</strain>
    </source>
</reference>
<keyword evidence="1" id="KW-0285">Flavoprotein</keyword>
<proteinExistence type="predicted"/>
<evidence type="ECO:0000313" key="4">
    <source>
        <dbReference type="EMBL" id="PWK17782.1"/>
    </source>
</evidence>
<organism evidence="4 5">
    <name type="scientific">Xanthomarina spongicola</name>
    <dbReference type="NCBI Taxonomy" id="570520"/>
    <lineage>
        <taxon>Bacteria</taxon>
        <taxon>Pseudomonadati</taxon>
        <taxon>Bacteroidota</taxon>
        <taxon>Flavobacteriia</taxon>
        <taxon>Flavobacteriales</taxon>
        <taxon>Flavobacteriaceae</taxon>
        <taxon>Xanthomarina</taxon>
    </lineage>
</organism>
<dbReference type="EMBL" id="QGGP01000007">
    <property type="protein sequence ID" value="PWK17782.1"/>
    <property type="molecule type" value="Genomic_DNA"/>
</dbReference>
<feature type="domain" description="NADPH-dependent FMN reductase-like" evidence="3">
    <location>
        <begin position="4"/>
        <end position="141"/>
    </location>
</feature>
<dbReference type="Gene3D" id="3.40.50.360">
    <property type="match status" value="1"/>
</dbReference>
<dbReference type="AlphaFoldDB" id="A0A316DJV4"/>
<dbReference type="SUPFAM" id="SSF52218">
    <property type="entry name" value="Flavoproteins"/>
    <property type="match status" value="1"/>
</dbReference>
<evidence type="ECO:0000313" key="5">
    <source>
        <dbReference type="Proteomes" id="UP000245430"/>
    </source>
</evidence>
<dbReference type="GO" id="GO:0016491">
    <property type="term" value="F:oxidoreductase activity"/>
    <property type="evidence" value="ECO:0007669"/>
    <property type="project" value="InterPro"/>
</dbReference>
<dbReference type="InterPro" id="IPR051796">
    <property type="entry name" value="ISF_SsuE-like"/>
</dbReference>
<dbReference type="RefSeq" id="WP_109683072.1">
    <property type="nucleotide sequence ID" value="NZ_QGGP01000007.1"/>
</dbReference>
<dbReference type="PANTHER" id="PTHR43278">
    <property type="entry name" value="NAD(P)H-DEPENDENT FMN-CONTAINING OXIDOREDUCTASE YWQN-RELATED"/>
    <property type="match status" value="1"/>
</dbReference>
<sequence>MKRTVIIQGSSRSKGDTSLIVDYLANKYQIDVIDLNSKTIGHYDYEYKNADDDFMKTITDVIENYDTIIFATPVYWYTMSGIMKAFFDRISDLIRIHKDLGRQLRGKQMAMISTSNSDDLVEGFNMPFEASANYLGMTYLGDIHTWVEDNRIPDIVKTKMDIFSSLLIP</sequence>
<dbReference type="OrthoDB" id="9805976at2"/>
<comment type="caution">
    <text evidence="4">The sequence shown here is derived from an EMBL/GenBank/DDBJ whole genome shotgun (WGS) entry which is preliminary data.</text>
</comment>
<dbReference type="Proteomes" id="UP000245430">
    <property type="component" value="Unassembled WGS sequence"/>
</dbReference>
<dbReference type="InterPro" id="IPR029039">
    <property type="entry name" value="Flavoprotein-like_sf"/>
</dbReference>
<evidence type="ECO:0000256" key="2">
    <source>
        <dbReference type="ARBA" id="ARBA00022643"/>
    </source>
</evidence>
<dbReference type="PANTHER" id="PTHR43278:SF4">
    <property type="entry name" value="NAD(P)H-DEPENDENT FMN-CONTAINING OXIDOREDUCTASE YWQN-RELATED"/>
    <property type="match status" value="1"/>
</dbReference>
<evidence type="ECO:0000256" key="1">
    <source>
        <dbReference type="ARBA" id="ARBA00022630"/>
    </source>
</evidence>
<keyword evidence="5" id="KW-1185">Reference proteome</keyword>
<protein>
    <submittedName>
        <fullName evidence="4">Multimeric flavodoxin WrbA</fullName>
    </submittedName>
</protein>
<dbReference type="InterPro" id="IPR005025">
    <property type="entry name" value="FMN_Rdtase-like_dom"/>
</dbReference>
<gene>
    <name evidence="4" type="ORF">LX78_02573</name>
</gene>
<name>A0A316DJV4_9FLAO</name>
<dbReference type="Pfam" id="PF03358">
    <property type="entry name" value="FMN_red"/>
    <property type="match status" value="1"/>
</dbReference>
<keyword evidence="2" id="KW-0288">FMN</keyword>
<accession>A0A316DJV4</accession>
<evidence type="ECO:0000259" key="3">
    <source>
        <dbReference type="Pfam" id="PF03358"/>
    </source>
</evidence>